<gene>
    <name evidence="1" type="ORF">ACFP3T_04505</name>
</gene>
<protein>
    <submittedName>
        <fullName evidence="1">Helix-turn-helix domain-containing protein</fullName>
    </submittedName>
</protein>
<evidence type="ECO:0000313" key="1">
    <source>
        <dbReference type="EMBL" id="MFC6163934.1"/>
    </source>
</evidence>
<proteinExistence type="predicted"/>
<sequence>MSKEYGLNEFGLGFAKMQSEDNILSGQYAIWRKFSQEQVKGFFMLFSGFEDYLPFLSAGAIRLYLLYAIKSGNETGESWPSIQTMAEKLKTTERSINSWNSDLQDLGLIVRTHNKHKSSSTFLQPTSDYVWDVKQSSAKGASVEDLVAKVKKMAEFTNNSIVRILHLFQWRKGKDSKYSDPYNLLVIVLKPNLNYRKEDAEDVPVVYCFATIELSAGVGHLGNVADDFPSETPYFWFNSLENEDLFSESAVEPDGIAVGTIFDLTQLTARKINSNGKKVFDLIRHLNKISFEDFKEHVQEAKWISE</sequence>
<evidence type="ECO:0000313" key="2">
    <source>
        <dbReference type="Proteomes" id="UP001596253"/>
    </source>
</evidence>
<dbReference type="InterPro" id="IPR036388">
    <property type="entry name" value="WH-like_DNA-bd_sf"/>
</dbReference>
<organism evidence="1 2">
    <name type="scientific">Lactiplantibacillus dongliensis</name>
    <dbReference type="NCBI Taxonomy" id="2559919"/>
    <lineage>
        <taxon>Bacteria</taxon>
        <taxon>Bacillati</taxon>
        <taxon>Bacillota</taxon>
        <taxon>Bacilli</taxon>
        <taxon>Lactobacillales</taxon>
        <taxon>Lactobacillaceae</taxon>
        <taxon>Lactiplantibacillus</taxon>
    </lineage>
</organism>
<comment type="caution">
    <text evidence="1">The sequence shown here is derived from an EMBL/GenBank/DDBJ whole genome shotgun (WGS) entry which is preliminary data.</text>
</comment>
<dbReference type="EMBL" id="JBHSSD010000016">
    <property type="protein sequence ID" value="MFC6163934.1"/>
    <property type="molecule type" value="Genomic_DNA"/>
</dbReference>
<reference evidence="2" key="1">
    <citation type="journal article" date="2019" name="Int. J. Syst. Evol. Microbiol.">
        <title>The Global Catalogue of Microorganisms (GCM) 10K type strain sequencing project: providing services to taxonomists for standard genome sequencing and annotation.</title>
        <authorList>
            <consortium name="The Broad Institute Genomics Platform"/>
            <consortium name="The Broad Institute Genome Sequencing Center for Infectious Disease"/>
            <person name="Wu L."/>
            <person name="Ma J."/>
        </authorList>
    </citation>
    <scope>NUCLEOTIDE SEQUENCE [LARGE SCALE GENOMIC DNA]</scope>
    <source>
        <strain evidence="2">CCM 8932</strain>
    </source>
</reference>
<dbReference type="RefSeq" id="WP_137640095.1">
    <property type="nucleotide sequence ID" value="NZ_BJDK01000014.1"/>
</dbReference>
<keyword evidence="2" id="KW-1185">Reference proteome</keyword>
<dbReference type="Proteomes" id="UP001596253">
    <property type="component" value="Unassembled WGS sequence"/>
</dbReference>
<name>A0ABW1R283_9LACO</name>
<dbReference type="Gene3D" id="1.10.10.10">
    <property type="entry name" value="Winged helix-like DNA-binding domain superfamily/Winged helix DNA-binding domain"/>
    <property type="match status" value="1"/>
</dbReference>
<dbReference type="Pfam" id="PF13730">
    <property type="entry name" value="HTH_36"/>
    <property type="match status" value="1"/>
</dbReference>
<accession>A0ABW1R283</accession>